<comment type="caution">
    <text evidence="2">The sequence shown here is derived from an EMBL/GenBank/DDBJ whole genome shotgun (WGS) entry which is preliminary data.</text>
</comment>
<reference evidence="2 3" key="1">
    <citation type="journal article" date="2018" name="G3 (Bethesda)">
        <title>A High-Quality Reference Genome for the Invasive Mosquitofish Gambusia affinis Using a Chicago Library.</title>
        <authorList>
            <person name="Hoffberg S.L."/>
            <person name="Troendle N.J."/>
            <person name="Glenn T.C."/>
            <person name="Mahmud O."/>
            <person name="Louha S."/>
            <person name="Chalopin D."/>
            <person name="Bennetzen J.L."/>
            <person name="Mauricio R."/>
        </authorList>
    </citation>
    <scope>NUCLEOTIDE SEQUENCE [LARGE SCALE GENOMIC DNA]</scope>
    <source>
        <strain evidence="2">NE01/NJP1002.9</strain>
        <tissue evidence="2">Muscle</tissue>
    </source>
</reference>
<dbReference type="EMBL" id="NHOQ01000034">
    <property type="protein sequence ID" value="PWA33639.1"/>
    <property type="molecule type" value="Genomic_DNA"/>
</dbReference>
<accession>A0A315WCQ7</accession>
<proteinExistence type="predicted"/>
<evidence type="ECO:0000313" key="3">
    <source>
        <dbReference type="Proteomes" id="UP000250572"/>
    </source>
</evidence>
<organism evidence="2 3">
    <name type="scientific">Gambusia affinis</name>
    <name type="common">Western mosquitofish</name>
    <name type="synonym">Heterandria affinis</name>
    <dbReference type="NCBI Taxonomy" id="33528"/>
    <lineage>
        <taxon>Eukaryota</taxon>
        <taxon>Metazoa</taxon>
        <taxon>Chordata</taxon>
        <taxon>Craniata</taxon>
        <taxon>Vertebrata</taxon>
        <taxon>Euteleostomi</taxon>
        <taxon>Actinopterygii</taxon>
        <taxon>Neopterygii</taxon>
        <taxon>Teleostei</taxon>
        <taxon>Neoteleostei</taxon>
        <taxon>Acanthomorphata</taxon>
        <taxon>Ovalentaria</taxon>
        <taxon>Atherinomorphae</taxon>
        <taxon>Cyprinodontiformes</taxon>
        <taxon>Poeciliidae</taxon>
        <taxon>Poeciliinae</taxon>
        <taxon>Gambusia</taxon>
    </lineage>
</organism>
<gene>
    <name evidence="2" type="ORF">CCH79_00007561</name>
</gene>
<feature type="region of interest" description="Disordered" evidence="1">
    <location>
        <begin position="47"/>
        <end position="78"/>
    </location>
</feature>
<keyword evidence="3" id="KW-1185">Reference proteome</keyword>
<dbReference type="AlphaFoldDB" id="A0A315WCQ7"/>
<sequence>MQHSTFGSEAGCMRCMRVGSIDTARRVQKRSRYCKSAITFRAVEQENKEATCANHNKSNNTQSRRTGRRDERKADRFH</sequence>
<evidence type="ECO:0000313" key="2">
    <source>
        <dbReference type="EMBL" id="PWA33639.1"/>
    </source>
</evidence>
<dbReference type="Proteomes" id="UP000250572">
    <property type="component" value="Unassembled WGS sequence"/>
</dbReference>
<feature type="compositionally biased region" description="Polar residues" evidence="1">
    <location>
        <begin position="53"/>
        <end position="64"/>
    </location>
</feature>
<feature type="compositionally biased region" description="Basic and acidic residues" evidence="1">
    <location>
        <begin position="68"/>
        <end position="78"/>
    </location>
</feature>
<evidence type="ECO:0000256" key="1">
    <source>
        <dbReference type="SAM" id="MobiDB-lite"/>
    </source>
</evidence>
<name>A0A315WCQ7_GAMAF</name>
<protein>
    <submittedName>
        <fullName evidence="2">Uncharacterized protein</fullName>
    </submittedName>
</protein>